<dbReference type="RefSeq" id="WP_169379325.1">
    <property type="nucleotide sequence ID" value="NZ_JAAXLA010000002.1"/>
</dbReference>
<name>A0ABX1S2Z6_9PSEU</name>
<proteinExistence type="predicted"/>
<gene>
    <name evidence="2" type="ORF">HF526_01195</name>
</gene>
<feature type="region of interest" description="Disordered" evidence="1">
    <location>
        <begin position="82"/>
        <end position="116"/>
    </location>
</feature>
<reference evidence="2 3" key="1">
    <citation type="submission" date="2020-04" db="EMBL/GenBank/DDBJ databases">
        <authorList>
            <person name="Klaysubun C."/>
            <person name="Duangmal K."/>
            <person name="Lipun K."/>
        </authorList>
    </citation>
    <scope>NUCLEOTIDE SEQUENCE [LARGE SCALE GENOMIC DNA]</scope>
    <source>
        <strain evidence="2 3">K10HN5</strain>
    </source>
</reference>
<comment type="caution">
    <text evidence="2">The sequence shown here is derived from an EMBL/GenBank/DDBJ whole genome shotgun (WGS) entry which is preliminary data.</text>
</comment>
<evidence type="ECO:0000256" key="1">
    <source>
        <dbReference type="SAM" id="MobiDB-lite"/>
    </source>
</evidence>
<keyword evidence="3" id="KW-1185">Reference proteome</keyword>
<feature type="compositionally biased region" description="Pro residues" evidence="1">
    <location>
        <begin position="107"/>
        <end position="116"/>
    </location>
</feature>
<dbReference type="Proteomes" id="UP000820669">
    <property type="component" value="Unassembled WGS sequence"/>
</dbReference>
<protein>
    <submittedName>
        <fullName evidence="2">Uncharacterized protein</fullName>
    </submittedName>
</protein>
<organism evidence="2 3">
    <name type="scientific">Pseudonocardia acidicola</name>
    <dbReference type="NCBI Taxonomy" id="2724939"/>
    <lineage>
        <taxon>Bacteria</taxon>
        <taxon>Bacillati</taxon>
        <taxon>Actinomycetota</taxon>
        <taxon>Actinomycetes</taxon>
        <taxon>Pseudonocardiales</taxon>
        <taxon>Pseudonocardiaceae</taxon>
        <taxon>Pseudonocardia</taxon>
    </lineage>
</organism>
<dbReference type="EMBL" id="JAAXLA010000002">
    <property type="protein sequence ID" value="NMH95946.1"/>
    <property type="molecule type" value="Genomic_DNA"/>
</dbReference>
<evidence type="ECO:0000313" key="2">
    <source>
        <dbReference type="EMBL" id="NMH95946.1"/>
    </source>
</evidence>
<evidence type="ECO:0000313" key="3">
    <source>
        <dbReference type="Proteomes" id="UP000820669"/>
    </source>
</evidence>
<sequence>MIREIALDTVEFVCPSGHPRWSEEHHVVHYEDADGGQYEFFSLQGVPVPSPYTIDGAPPCPECGGLVLGRMIARRFLEIPNGTRTDAGAGRYAQQDPVPVDRRGGQEPPPYWPGPS</sequence>
<accession>A0ABX1S2Z6</accession>